<dbReference type="SUPFAM" id="SSF47862">
    <property type="entry name" value="Saposin"/>
    <property type="match status" value="1"/>
</dbReference>
<keyword evidence="1" id="KW-1015">Disulfide bond</keyword>
<dbReference type="HOGENOM" id="CLU_2266221_0_0_1"/>
<dbReference type="AlphaFoldDB" id="G3MTX6"/>
<name>G3MTX6_CAEEL</name>
<dbReference type="PROSITE" id="PS50015">
    <property type="entry name" value="SAP_B"/>
    <property type="match status" value="1"/>
</dbReference>
<dbReference type="SMR" id="G3MTX6"/>
<dbReference type="RefSeq" id="NP_001254889.1">
    <property type="nucleotide sequence ID" value="NM_001267960.3"/>
</dbReference>
<dbReference type="Bgee" id="WBGene00206525">
    <property type="expression patterns" value="Expressed in larva and 3 other cell types or tissues"/>
</dbReference>
<accession>G3MTX6</accession>
<proteinExistence type="predicted"/>
<evidence type="ECO:0000313" key="4">
    <source>
        <dbReference type="EMBL" id="CCD31114.1"/>
    </source>
</evidence>
<dbReference type="KEGG" id="cel:CELE_R74.10"/>
<evidence type="ECO:0000313" key="6">
    <source>
        <dbReference type="WormBase" id="R74.10a"/>
    </source>
</evidence>
<organism evidence="4 5">
    <name type="scientific">Caenorhabditis elegans</name>
    <dbReference type="NCBI Taxonomy" id="6239"/>
    <lineage>
        <taxon>Eukaryota</taxon>
        <taxon>Metazoa</taxon>
        <taxon>Ecdysozoa</taxon>
        <taxon>Nematoda</taxon>
        <taxon>Chromadorea</taxon>
        <taxon>Rhabditida</taxon>
        <taxon>Rhabditina</taxon>
        <taxon>Rhabditomorpha</taxon>
        <taxon>Rhabditoidea</taxon>
        <taxon>Rhabditidae</taxon>
        <taxon>Peloderinae</taxon>
        <taxon>Caenorhabditis</taxon>
    </lineage>
</organism>
<evidence type="ECO:0000256" key="2">
    <source>
        <dbReference type="SAM" id="SignalP"/>
    </source>
</evidence>
<dbReference type="OMA" id="VTCMLCT"/>
<evidence type="ECO:0000256" key="1">
    <source>
        <dbReference type="ARBA" id="ARBA00023157"/>
    </source>
</evidence>
<sequence length="102" mass="11264">MVCPSSVALSVLFTILVANSLRCEATSVVTCMLCTVVSESLEREMTPTATVNSMFKKCDKMGLMEPVCVQFVSENVKEMFQRVRQGIPSTSVCQALRFCDLQ</sequence>
<dbReference type="PaxDb" id="6239-R74.10"/>
<dbReference type="eggNOG" id="ENOG502SXW0">
    <property type="taxonomic scope" value="Eukaryota"/>
</dbReference>
<dbReference type="InterPro" id="IPR008139">
    <property type="entry name" value="SaposinB_dom"/>
</dbReference>
<feature type="chain" id="PRO_5003447510" evidence="2">
    <location>
        <begin position="26"/>
        <end position="102"/>
    </location>
</feature>
<dbReference type="SMART" id="SM00741">
    <property type="entry name" value="SapB"/>
    <property type="match status" value="1"/>
</dbReference>
<keyword evidence="5" id="KW-1185">Reference proteome</keyword>
<dbReference type="CTD" id="13189130"/>
<dbReference type="OrthoDB" id="5842335at2759"/>
<dbReference type="Proteomes" id="UP000001940">
    <property type="component" value="Chromosome III"/>
</dbReference>
<reference evidence="4 5" key="1">
    <citation type="journal article" date="1998" name="Science">
        <title>Genome sequence of the nematode C. elegans: a platform for investigating biology.</title>
        <authorList>
            <consortium name="The C. elegans sequencing consortium"/>
            <person name="Sulson J.E."/>
            <person name="Waterston R."/>
        </authorList>
    </citation>
    <scope>NUCLEOTIDE SEQUENCE [LARGE SCALE GENOMIC DNA]</scope>
    <source>
        <strain evidence="4 5">Bristol N2</strain>
    </source>
</reference>
<evidence type="ECO:0000259" key="3">
    <source>
        <dbReference type="PROSITE" id="PS50015"/>
    </source>
</evidence>
<dbReference type="InterPro" id="IPR011001">
    <property type="entry name" value="Saposin-like"/>
</dbReference>
<dbReference type="Gene3D" id="1.10.225.10">
    <property type="entry name" value="Saposin-like"/>
    <property type="match status" value="1"/>
</dbReference>
<dbReference type="EMBL" id="BX284603">
    <property type="protein sequence ID" value="CCD31114.1"/>
    <property type="molecule type" value="Genomic_DNA"/>
</dbReference>
<gene>
    <name evidence="4 6" type="primary">ssp-28</name>
    <name evidence="4" type="ORF">CELE_R74.10</name>
    <name evidence="6" type="ORF">R74.10</name>
</gene>
<feature type="domain" description="Saposin B-type" evidence="3">
    <location>
        <begin position="27"/>
        <end position="102"/>
    </location>
</feature>
<dbReference type="WormBase" id="R74.10a">
    <property type="protein sequence ID" value="CE46404"/>
    <property type="gene ID" value="WBGene00206525"/>
    <property type="gene designation" value="ssp-28"/>
</dbReference>
<keyword evidence="2" id="KW-0732">Signal</keyword>
<dbReference type="FunCoup" id="G3MTX6">
    <property type="interactions" value="296"/>
</dbReference>
<protein>
    <submittedName>
        <fullName evidence="4">Saposin B-type domain-containing protein</fullName>
    </submittedName>
</protein>
<dbReference type="InParanoid" id="G3MTX6"/>
<feature type="signal peptide" evidence="2">
    <location>
        <begin position="1"/>
        <end position="25"/>
    </location>
</feature>
<dbReference type="AGR" id="WB:WBGene00206525"/>
<evidence type="ECO:0000313" key="5">
    <source>
        <dbReference type="Proteomes" id="UP000001940"/>
    </source>
</evidence>
<dbReference type="GeneID" id="13189130"/>